<dbReference type="Pfam" id="PF24390">
    <property type="entry name" value="PRTase-CE"/>
    <property type="match status" value="1"/>
</dbReference>
<evidence type="ECO:0000313" key="2">
    <source>
        <dbReference type="EMBL" id="BBA45250.1"/>
    </source>
</evidence>
<geneLocation type="plasmid" evidence="2">
    <name>pBC453</name>
</geneLocation>
<evidence type="ECO:0000313" key="3">
    <source>
        <dbReference type="EMBL" id="WFN23524.1"/>
    </source>
</evidence>
<dbReference type="AlphaFoldDB" id="A0A250LL29"/>
<dbReference type="InterPro" id="IPR056920">
    <property type="entry name" value="PRTase-CE"/>
</dbReference>
<dbReference type="EMBL" id="CP090643">
    <property type="protein sequence ID" value="WFN23524.1"/>
    <property type="molecule type" value="Genomic_DNA"/>
</dbReference>
<protein>
    <recommendedName>
        <fullName evidence="1">PRTase-CE domain-containing protein</fullName>
    </recommendedName>
</protein>
<gene>
    <name evidence="2" type="ORF">BCCH1_77610</name>
    <name evidence="3" type="ORF">LXE91_38970</name>
</gene>
<proteinExistence type="predicted"/>
<reference evidence="2" key="1">
    <citation type="journal article" date="2016" name="Biosci. Biotechnol. Biochem.">
        <title>Bioconversion of AHX to AOH by resting cells of Burkholderia contaminans CH-1.</title>
        <authorList>
            <person name="Choi J.H."/>
            <person name="Kikuchi A."/>
            <person name="Pumkaeo P."/>
            <person name="Hirai H."/>
            <person name="Tokuyama S."/>
            <person name="Kawagishi H."/>
        </authorList>
    </citation>
    <scope>NUCLEOTIDE SEQUENCE</scope>
    <source>
        <strain evidence="2">CH-1</strain>
        <plasmid evidence="2">pBC453</plasmid>
    </source>
</reference>
<geneLocation type="plasmid" evidence="3 4">
    <name>unnamed1</name>
</geneLocation>
<dbReference type="OrthoDB" id="7605069at2"/>
<accession>A0A250LL29</accession>
<organism evidence="2">
    <name type="scientific">Burkholderia contaminans</name>
    <dbReference type="NCBI Taxonomy" id="488447"/>
    <lineage>
        <taxon>Bacteria</taxon>
        <taxon>Pseudomonadati</taxon>
        <taxon>Pseudomonadota</taxon>
        <taxon>Betaproteobacteria</taxon>
        <taxon>Burkholderiales</taxon>
        <taxon>Burkholderiaceae</taxon>
        <taxon>Burkholderia</taxon>
        <taxon>Burkholderia cepacia complex</taxon>
    </lineage>
</organism>
<name>A0A250LL29_9BURK</name>
<dbReference type="RefSeq" id="WP_046543936.1">
    <property type="nucleotide sequence ID" value="NZ_AP018360.1"/>
</dbReference>
<sequence length="615" mass="69385">MSSKLFPKIDHTTVADTIGRTHYLSLPWHFISISDLKVQVDATKPSVPRGQTFRKWRAIRAGSSRLIVDVPDEIKRFHKLDLYSDYVLGLRASDVKPKHLTELFRRFREYVAKDVYPQPGQAAPHGTCSLLLAPILKWRSIAPKVGTELVNILEDVIDATSTRLRSDYSADLLAYQNFLFFTYLVTAQVVEVGVSAATGSRLLNAFRHTGPGKWASTRSNVRVQFAALMLAFLQRFYDLDKPFGTKLGFSHNVLADLREVFHDAGNSEFEAEFAPSQWVFRWMVDKLDAEVFSTMRRAEISGLAALSYVEQNLVVELVRRFSEYRVPISVESATNFILQFGSTQRIRGAIRLLTHVKFYRLWELAQSVERLLTAELNRSGGEELVISAFGEHTGSAAIMNYLVAHSALASSVKFEPNLPAALAATPSNGSIYIVDDCLLSGTQGLNTLGDLMGTRVTKSHHTVHAQKLTASDKRRLRNRNLRFTYGVAMDDGMTRFAGEEYAAVGLDPDRAKVLFGTIEPVRSRIFDPLGPVGWLNEDERDEMKAFCEDVGYRILERRSTAKGWSDQRRRESALGFSDRQRLLVFPYNVPKSTLTLLWERSSGDFHWNPLFPGFD</sequence>
<reference evidence="2" key="2">
    <citation type="journal article" date="2017" name="Genome Announc.">
        <title>High-Quality Draft Genome Sequence of Burkholderia contaminans CH-1, a Gram-Negative Bacterium That Metabolizes 2-Azahypoxanthine, a Plant Growth-Regulating Compound.</title>
        <authorList>
            <person name="Choi J.-H."/>
            <person name="Sugiura H."/>
            <person name="Moriuchi R."/>
            <person name="Kawagishi H."/>
            <person name="Dohra H."/>
        </authorList>
    </citation>
    <scope>NUCLEOTIDE SEQUENCE</scope>
    <source>
        <strain evidence="2">CH-1</strain>
        <plasmid evidence="2">pBC453</plasmid>
    </source>
</reference>
<dbReference type="EMBL" id="AP018360">
    <property type="protein sequence ID" value="BBA45250.1"/>
    <property type="molecule type" value="Genomic_DNA"/>
</dbReference>
<dbReference type="Proteomes" id="UP001220209">
    <property type="component" value="Plasmid unnamed1"/>
</dbReference>
<evidence type="ECO:0000313" key="4">
    <source>
        <dbReference type="Proteomes" id="UP001220209"/>
    </source>
</evidence>
<keyword evidence="2" id="KW-0614">Plasmid</keyword>
<feature type="domain" description="PRTase-CE" evidence="1">
    <location>
        <begin position="336"/>
        <end position="612"/>
    </location>
</feature>
<reference evidence="3 4" key="3">
    <citation type="submission" date="2021-12" db="EMBL/GenBank/DDBJ databases">
        <title>Genomic and phenotypic characterization of three Burkholderia contaminans isolates recovered from different sources.</title>
        <authorList>
            <person name="Lopez De Volder A."/>
            <person name="Fan Y."/>
            <person name="Nunvar J."/>
            <person name="Herrera T."/>
            <person name="Timp W."/>
            <person name="Degrossi J."/>
        </authorList>
    </citation>
    <scope>NUCLEOTIDE SEQUENCE [LARGE SCALE GENOMIC DNA]</scope>
    <source>
        <strain evidence="3 4">LMG 23361</strain>
        <plasmid evidence="3 4">unnamed1</plasmid>
    </source>
</reference>
<evidence type="ECO:0000259" key="1">
    <source>
        <dbReference type="Pfam" id="PF24390"/>
    </source>
</evidence>